<evidence type="ECO:0000256" key="1">
    <source>
        <dbReference type="SAM" id="MobiDB-lite"/>
    </source>
</evidence>
<evidence type="ECO:0000313" key="3">
    <source>
        <dbReference type="EMBL" id="GHP11208.1"/>
    </source>
</evidence>
<reference evidence="3" key="1">
    <citation type="submission" date="2020-10" db="EMBL/GenBank/DDBJ databases">
        <title>Unveiling of a novel bifunctional photoreceptor, Dualchrome1, isolated from a cosmopolitan green alga.</title>
        <authorList>
            <person name="Suzuki S."/>
            <person name="Kawachi M."/>
        </authorList>
    </citation>
    <scope>NUCLEOTIDE SEQUENCE</scope>
    <source>
        <strain evidence="3">NIES 2893</strain>
    </source>
</reference>
<feature type="region of interest" description="Disordered" evidence="1">
    <location>
        <begin position="700"/>
        <end position="796"/>
    </location>
</feature>
<sequence>MLRWWSRVSWHVPGSLSSYDGRPHDHAMSSRRSCNRIFHTHHLKVRIPRALRAISILHYLFAYLAIISYYVGAPGPGCVFARGASVPRPTPQAQAHSPALKCCESIIRVFRSNHDIAGALKKMRAKFENQTASSNCLACKRIWARLETTECRFIKGKHGVGVVSPTQVKRILDALKRARQLKILGATDVLDVVKTQLMPTSSSSSTTTTTSSLARVADELVQASKICWRSAEAHALLARVHAHQYVDALQTKGASVATAAAGRLFVHARRAVVLRPQAGELLALMAAATTVSPGQPWVSACPAARFFLRQCVKFDPEHADCVRLSRVLSAVCADVDRLLVAAQAGDRASAYAATVRMAWALQASRARQIAHFAAAEENAMRMLCAHAVAGALSPSDAAWMANTTHTDGAGACAAASTRTPSSSTALVDALLQAARAALAAHAAHGAASRAGSQGDASALIERARAMLWRDIAEQHASQIESLWRLASGAETSEQWDPQPMDAAQIAEALPRLMFARFSNAIVHDESALWVAGPVDLPLLEAYVAHVDEDGEVTEAASALTGLLVHTYQHIRETDMSLSSSLPNDWSLVGTDLKAARDAMPADSKDVDARTSALRNFLKRAFRRRALELHPDKARLLLERMSSETNRNDVGENGILSASLGAVVVQAGHGAGVDEDAVDQAYDIARKAYERLMNEGMELIGDEEEDDGNGASQKRDRNIKLGGGDKPSDKDNVDEKDIANEEQNDEEPKKKEWAFSYDKRDVDEDGYADGEWVDPQTGERHEGREKTVADPDDNDEYLDEDKHAAAEKARKRAAARHRVRGLPPHCMVEHDVEGEVPKAGSLVRRHTQARPICIDGSVFVGFKAAQQPVASASSPSVLAPDKQQPPPVVVGRRPPPVVVGGGPSRSAAQSSTKSPPSDKPKGFRMPLLPGASNVTATNGTNLDIQLELAANPLGLAWVTLTLRTPLSVHLPVPFESAVMTEKSGDMAESAVVRRLLDESNGQESSTDTACAARAIANLEMAVMQFLGEAQSAPTKLSEPSATLARLMTAAGIGLSEWPKLLRHAFVMHAPASWRATHSTLLSTSSQSVRGIDHVEAVRAYRLLVGAAAAAHGAKDRRVELLENFAGDAAERLWSAGEAFASCIAAHVVTDIVTSREGQNKISATRPIEGSDETDMLLARASWTGYISPDNVASAIRRSASSSQMDDAELLPIPPNAALTFESKTLLPDRVTVDSELASKSRGVQVIVRLDAVSDAGIMLADDASNTSSLELVSHNLEFTPSALDEDTSDESVRARSRSTWRTWRMDLPRSWLHRRVRDFVVHVDVFVQSAKVSDTSSNASAHRHSADVASALALVRASWRDPMRMHDDANDNDGSPAGRGMVGLGPIAAFRNLRVVNSAGRNVQVLVPNSVQLSGSGGDVGV</sequence>
<feature type="compositionally biased region" description="Basic and acidic residues" evidence="1">
    <location>
        <begin position="745"/>
        <end position="761"/>
    </location>
</feature>
<dbReference type="EMBL" id="BNJQ01000033">
    <property type="protein sequence ID" value="GHP11208.1"/>
    <property type="molecule type" value="Genomic_DNA"/>
</dbReference>
<dbReference type="Proteomes" id="UP000660262">
    <property type="component" value="Unassembled WGS sequence"/>
</dbReference>
<evidence type="ECO:0000313" key="4">
    <source>
        <dbReference type="Proteomes" id="UP000660262"/>
    </source>
</evidence>
<comment type="caution">
    <text evidence="3">The sequence shown here is derived from an EMBL/GenBank/DDBJ whole genome shotgun (WGS) entry which is preliminary data.</text>
</comment>
<gene>
    <name evidence="3" type="ORF">PPROV_000993800</name>
</gene>
<feature type="transmembrane region" description="Helical" evidence="2">
    <location>
        <begin position="50"/>
        <end position="71"/>
    </location>
</feature>
<proteinExistence type="predicted"/>
<keyword evidence="2" id="KW-0812">Transmembrane</keyword>
<feature type="compositionally biased region" description="Acidic residues" evidence="1">
    <location>
        <begin position="762"/>
        <end position="771"/>
    </location>
</feature>
<feature type="compositionally biased region" description="Basic and acidic residues" evidence="1">
    <location>
        <begin position="725"/>
        <end position="738"/>
    </location>
</feature>
<evidence type="ECO:0000256" key="2">
    <source>
        <dbReference type="SAM" id="Phobius"/>
    </source>
</evidence>
<feature type="compositionally biased region" description="Pro residues" evidence="1">
    <location>
        <begin position="882"/>
        <end position="896"/>
    </location>
</feature>
<name>A0A830HW88_9CHLO</name>
<keyword evidence="4" id="KW-1185">Reference proteome</keyword>
<protein>
    <submittedName>
        <fullName evidence="3">Uncharacterized protein</fullName>
    </submittedName>
</protein>
<feature type="region of interest" description="Disordered" evidence="1">
    <location>
        <begin position="870"/>
        <end position="924"/>
    </location>
</feature>
<accession>A0A830HW88</accession>
<keyword evidence="2" id="KW-1133">Transmembrane helix</keyword>
<keyword evidence="2" id="KW-0472">Membrane</keyword>
<organism evidence="3 4">
    <name type="scientific">Pycnococcus provasolii</name>
    <dbReference type="NCBI Taxonomy" id="41880"/>
    <lineage>
        <taxon>Eukaryota</taxon>
        <taxon>Viridiplantae</taxon>
        <taxon>Chlorophyta</taxon>
        <taxon>Pseudoscourfieldiophyceae</taxon>
        <taxon>Pseudoscourfieldiales</taxon>
        <taxon>Pycnococcaceae</taxon>
        <taxon>Pycnococcus</taxon>
    </lineage>
</organism>
<feature type="compositionally biased region" description="Basic and acidic residues" evidence="1">
    <location>
        <begin position="776"/>
        <end position="788"/>
    </location>
</feature>